<sequence length="133" mass="15926">MVQLDFDFKPERLTTLLWSIMEFHEYGNVEIKIQMMVGAYNVILNVSNRALEIGRVETNMWLWENRFSYLVWKEGHIKSGIFDKNNGIEKFRKSFKVREILRIARCNPEINNGMKFMKDVLRNYLKSTNYHGK</sequence>
<name>A0A397HNL6_9GLOM</name>
<evidence type="ECO:0000313" key="1">
    <source>
        <dbReference type="EMBL" id="RHZ64537.1"/>
    </source>
</evidence>
<organism evidence="1 2">
    <name type="scientific">Diversispora epigaea</name>
    <dbReference type="NCBI Taxonomy" id="1348612"/>
    <lineage>
        <taxon>Eukaryota</taxon>
        <taxon>Fungi</taxon>
        <taxon>Fungi incertae sedis</taxon>
        <taxon>Mucoromycota</taxon>
        <taxon>Glomeromycotina</taxon>
        <taxon>Glomeromycetes</taxon>
        <taxon>Diversisporales</taxon>
        <taxon>Diversisporaceae</taxon>
        <taxon>Diversispora</taxon>
    </lineage>
</organism>
<accession>A0A397HNL6</accession>
<gene>
    <name evidence="1" type="ORF">Glove_323g18</name>
</gene>
<dbReference type="EMBL" id="PQFF01000295">
    <property type="protein sequence ID" value="RHZ64537.1"/>
    <property type="molecule type" value="Genomic_DNA"/>
</dbReference>
<comment type="caution">
    <text evidence="1">The sequence shown here is derived from an EMBL/GenBank/DDBJ whole genome shotgun (WGS) entry which is preliminary data.</text>
</comment>
<dbReference type="AlphaFoldDB" id="A0A397HNL6"/>
<proteinExistence type="predicted"/>
<protein>
    <submittedName>
        <fullName evidence="1">Uncharacterized protein</fullName>
    </submittedName>
</protein>
<reference evidence="1 2" key="1">
    <citation type="submission" date="2018-08" db="EMBL/GenBank/DDBJ databases">
        <title>Genome and evolution of the arbuscular mycorrhizal fungus Diversispora epigaea (formerly Glomus versiforme) and its bacterial endosymbionts.</title>
        <authorList>
            <person name="Sun X."/>
            <person name="Fei Z."/>
            <person name="Harrison M."/>
        </authorList>
    </citation>
    <scope>NUCLEOTIDE SEQUENCE [LARGE SCALE GENOMIC DNA]</scope>
    <source>
        <strain evidence="1 2">IT104</strain>
    </source>
</reference>
<evidence type="ECO:0000313" key="2">
    <source>
        <dbReference type="Proteomes" id="UP000266861"/>
    </source>
</evidence>
<keyword evidence="2" id="KW-1185">Reference proteome</keyword>
<dbReference type="Proteomes" id="UP000266861">
    <property type="component" value="Unassembled WGS sequence"/>
</dbReference>